<keyword evidence="4" id="KW-0444">Lipid biosynthesis</keyword>
<keyword evidence="13" id="KW-0594">Phospholipid biosynthesis</keyword>
<keyword evidence="6 19" id="KW-0812">Transmembrane</keyword>
<evidence type="ECO:0000256" key="12">
    <source>
        <dbReference type="ARBA" id="ARBA00023136"/>
    </source>
</evidence>
<organism evidence="20 21">
    <name type="scientific">Lachnoclostridium phocaeense</name>
    <dbReference type="NCBI Taxonomy" id="1871021"/>
    <lineage>
        <taxon>Bacteria</taxon>
        <taxon>Bacillati</taxon>
        <taxon>Bacillota</taxon>
        <taxon>Clostridia</taxon>
        <taxon>Lachnospirales</taxon>
        <taxon>Lachnospiraceae</taxon>
    </lineage>
</organism>
<dbReference type="GO" id="GO:0005524">
    <property type="term" value="F:ATP binding"/>
    <property type="evidence" value="ECO:0007669"/>
    <property type="project" value="UniProtKB-KW"/>
</dbReference>
<dbReference type="GO" id="GO:0005886">
    <property type="term" value="C:plasma membrane"/>
    <property type="evidence" value="ECO:0007669"/>
    <property type="project" value="UniProtKB-SubCell"/>
</dbReference>
<evidence type="ECO:0000256" key="18">
    <source>
        <dbReference type="PIRSR" id="PIRSR600829-4"/>
    </source>
</evidence>
<keyword evidence="18" id="KW-0479">Metal-binding</keyword>
<dbReference type="PANTHER" id="PTHR34299:SF1">
    <property type="entry name" value="DIACYLGLYCEROL KINASE"/>
    <property type="match status" value="1"/>
</dbReference>
<feature type="binding site" evidence="17">
    <location>
        <begin position="93"/>
        <end position="94"/>
    </location>
    <ligand>
        <name>ATP</name>
        <dbReference type="ChEBI" id="CHEBI:30616"/>
    </ligand>
</feature>
<comment type="subcellular location">
    <subcellularLocation>
        <location evidence="1">Cell membrane</location>
        <topology evidence="1">Multi-pass membrane protein</topology>
    </subcellularLocation>
</comment>
<comment type="cofactor">
    <cofactor evidence="18">
        <name>Mg(2+)</name>
        <dbReference type="ChEBI" id="CHEBI:18420"/>
    </cofactor>
    <text evidence="18">Mn(2+), Zn(2+), Cd(2+) and Co(2+) support activity to lesser extents.</text>
</comment>
<feature type="binding site" evidence="18">
    <location>
        <position position="75"/>
    </location>
    <ligand>
        <name>a divalent metal cation</name>
        <dbReference type="ChEBI" id="CHEBI:60240"/>
    </ligand>
</feature>
<keyword evidence="14" id="KW-1208">Phospholipid metabolism</keyword>
<dbReference type="GO" id="GO:0046872">
    <property type="term" value="F:metal ion binding"/>
    <property type="evidence" value="ECO:0007669"/>
    <property type="project" value="UniProtKB-KW"/>
</dbReference>
<evidence type="ECO:0000256" key="15">
    <source>
        <dbReference type="PIRSR" id="PIRSR600829-1"/>
    </source>
</evidence>
<keyword evidence="12 19" id="KW-0472">Membrane</keyword>
<evidence type="ECO:0000256" key="8">
    <source>
        <dbReference type="ARBA" id="ARBA00022777"/>
    </source>
</evidence>
<dbReference type="GO" id="GO:0016301">
    <property type="term" value="F:kinase activity"/>
    <property type="evidence" value="ECO:0007669"/>
    <property type="project" value="UniProtKB-KW"/>
</dbReference>
<reference evidence="20" key="1">
    <citation type="journal article" date="2021" name="PeerJ">
        <title>Extensive microbial diversity within the chicken gut microbiome revealed by metagenomics and culture.</title>
        <authorList>
            <person name="Gilroy R."/>
            <person name="Ravi A."/>
            <person name="Getino M."/>
            <person name="Pursley I."/>
            <person name="Horton D.L."/>
            <person name="Alikhan N.F."/>
            <person name="Baker D."/>
            <person name="Gharbi K."/>
            <person name="Hall N."/>
            <person name="Watson M."/>
            <person name="Adriaenssens E.M."/>
            <person name="Foster-Nyarko E."/>
            <person name="Jarju S."/>
            <person name="Secka A."/>
            <person name="Antonio M."/>
            <person name="Oren A."/>
            <person name="Chaudhuri R.R."/>
            <person name="La Ragione R."/>
            <person name="Hildebrand F."/>
            <person name="Pallen M.J."/>
        </authorList>
    </citation>
    <scope>NUCLEOTIDE SEQUENCE</scope>
    <source>
        <strain evidence="20">ChiSjej5B23-16112</strain>
    </source>
</reference>
<evidence type="ECO:0000256" key="6">
    <source>
        <dbReference type="ARBA" id="ARBA00022692"/>
    </source>
</evidence>
<feature type="transmembrane region" description="Helical" evidence="19">
    <location>
        <begin position="35"/>
        <end position="64"/>
    </location>
</feature>
<evidence type="ECO:0000256" key="13">
    <source>
        <dbReference type="ARBA" id="ARBA00023209"/>
    </source>
</evidence>
<keyword evidence="9 17" id="KW-0067">ATP-binding</keyword>
<sequence length="128" mass="13929">MSGQKKPPLYKSFGFAFEGIFAVVKKERNMQIHCCMMVLVILAGLFFQISAVEWCICFVLFGLIMSLELVNTAVESVVDLVTEERRPLAKLAKDAAAGAVLIASIMAAVAGLIIFLPKGWEFLVGVMG</sequence>
<dbReference type="Gene3D" id="1.10.287.3610">
    <property type="match status" value="1"/>
</dbReference>
<feature type="binding site" evidence="18">
    <location>
        <position position="27"/>
    </location>
    <ligand>
        <name>a divalent metal cation</name>
        <dbReference type="ChEBI" id="CHEBI:60240"/>
    </ligand>
</feature>
<evidence type="ECO:0000256" key="14">
    <source>
        <dbReference type="ARBA" id="ARBA00023264"/>
    </source>
</evidence>
<evidence type="ECO:0000256" key="16">
    <source>
        <dbReference type="PIRSR" id="PIRSR600829-2"/>
    </source>
</evidence>
<comment type="similarity">
    <text evidence="2">Belongs to the bacterial diacylglycerol kinase family.</text>
</comment>
<evidence type="ECO:0000256" key="7">
    <source>
        <dbReference type="ARBA" id="ARBA00022741"/>
    </source>
</evidence>
<feature type="binding site" evidence="17">
    <location>
        <position position="27"/>
    </location>
    <ligand>
        <name>ATP</name>
        <dbReference type="ChEBI" id="CHEBI:30616"/>
    </ligand>
</feature>
<keyword evidence="10 19" id="KW-1133">Transmembrane helix</keyword>
<dbReference type="GO" id="GO:0008654">
    <property type="term" value="P:phospholipid biosynthetic process"/>
    <property type="evidence" value="ECO:0007669"/>
    <property type="project" value="UniProtKB-KW"/>
</dbReference>
<dbReference type="PANTHER" id="PTHR34299">
    <property type="entry name" value="DIACYLGLYCEROL KINASE"/>
    <property type="match status" value="1"/>
</dbReference>
<dbReference type="Proteomes" id="UP000769156">
    <property type="component" value="Unassembled WGS sequence"/>
</dbReference>
<evidence type="ECO:0000256" key="1">
    <source>
        <dbReference type="ARBA" id="ARBA00004651"/>
    </source>
</evidence>
<keyword evidence="7 17" id="KW-0547">Nucleotide-binding</keyword>
<evidence type="ECO:0000256" key="3">
    <source>
        <dbReference type="ARBA" id="ARBA00022475"/>
    </source>
</evidence>
<accession>A0A921LDS1</accession>
<dbReference type="PROSITE" id="PS01069">
    <property type="entry name" value="DAGK_PROKAR"/>
    <property type="match status" value="1"/>
</dbReference>
<evidence type="ECO:0000256" key="9">
    <source>
        <dbReference type="ARBA" id="ARBA00022840"/>
    </source>
</evidence>
<dbReference type="InterPro" id="IPR033717">
    <property type="entry name" value="UDPK"/>
</dbReference>
<dbReference type="InterPro" id="IPR036945">
    <property type="entry name" value="DAGK_sf"/>
</dbReference>
<evidence type="ECO:0000256" key="4">
    <source>
        <dbReference type="ARBA" id="ARBA00022516"/>
    </source>
</evidence>
<feature type="active site" description="Proton acceptor" evidence="15">
    <location>
        <position position="68"/>
    </location>
</feature>
<comment type="caution">
    <text evidence="20">The sequence shown here is derived from an EMBL/GenBank/DDBJ whole genome shotgun (WGS) entry which is preliminary data.</text>
</comment>
<gene>
    <name evidence="20" type="ORF">K8V82_05550</name>
</gene>
<evidence type="ECO:0000256" key="19">
    <source>
        <dbReference type="SAM" id="Phobius"/>
    </source>
</evidence>
<keyword evidence="3" id="KW-1003">Cell membrane</keyword>
<proteinExistence type="inferred from homology"/>
<dbReference type="Pfam" id="PF01219">
    <property type="entry name" value="DAGK_prokar"/>
    <property type="match status" value="1"/>
</dbReference>
<keyword evidence="5" id="KW-0808">Transferase</keyword>
<dbReference type="RefSeq" id="WP_226395037.1">
    <property type="nucleotide sequence ID" value="NZ_CALKQL010000020.1"/>
</dbReference>
<protein>
    <submittedName>
        <fullName evidence="20">Diacylglycerol kinase family protein</fullName>
    </submittedName>
</protein>
<keyword evidence="11" id="KW-0443">Lipid metabolism</keyword>
<name>A0A921LDS1_9FIRM</name>
<evidence type="ECO:0000256" key="17">
    <source>
        <dbReference type="PIRSR" id="PIRSR600829-3"/>
    </source>
</evidence>
<keyword evidence="18" id="KW-0460">Magnesium</keyword>
<dbReference type="CDD" id="cd14265">
    <property type="entry name" value="UDPK_IM_like"/>
    <property type="match status" value="1"/>
</dbReference>
<keyword evidence="8 20" id="KW-0418">Kinase</keyword>
<dbReference type="InterPro" id="IPR000829">
    <property type="entry name" value="DAGK"/>
</dbReference>
<evidence type="ECO:0000256" key="2">
    <source>
        <dbReference type="ARBA" id="ARBA00005967"/>
    </source>
</evidence>
<feature type="binding site" evidence="17">
    <location>
        <position position="75"/>
    </location>
    <ligand>
        <name>ATP</name>
        <dbReference type="ChEBI" id="CHEBI:30616"/>
    </ligand>
</feature>
<feature type="binding site" evidence="16">
    <location>
        <position position="68"/>
    </location>
    <ligand>
        <name>substrate</name>
    </ligand>
</feature>
<dbReference type="EMBL" id="DYVY01000090">
    <property type="protein sequence ID" value="HJF94241.1"/>
    <property type="molecule type" value="Genomic_DNA"/>
</dbReference>
<evidence type="ECO:0000256" key="5">
    <source>
        <dbReference type="ARBA" id="ARBA00022679"/>
    </source>
</evidence>
<evidence type="ECO:0000313" key="21">
    <source>
        <dbReference type="Proteomes" id="UP000769156"/>
    </source>
</evidence>
<reference evidence="20" key="2">
    <citation type="submission" date="2021-09" db="EMBL/GenBank/DDBJ databases">
        <authorList>
            <person name="Gilroy R."/>
        </authorList>
    </citation>
    <scope>NUCLEOTIDE SEQUENCE</scope>
    <source>
        <strain evidence="20">ChiSjej5B23-16112</strain>
    </source>
</reference>
<evidence type="ECO:0000313" key="20">
    <source>
        <dbReference type="EMBL" id="HJF94241.1"/>
    </source>
</evidence>
<dbReference type="AlphaFoldDB" id="A0A921LDS1"/>
<evidence type="ECO:0000256" key="11">
    <source>
        <dbReference type="ARBA" id="ARBA00023098"/>
    </source>
</evidence>
<evidence type="ECO:0000256" key="10">
    <source>
        <dbReference type="ARBA" id="ARBA00022989"/>
    </source>
</evidence>
<feature type="transmembrane region" description="Helical" evidence="19">
    <location>
        <begin position="95"/>
        <end position="116"/>
    </location>
</feature>